<keyword evidence="5" id="KW-1133">Transmembrane helix</keyword>
<evidence type="ECO:0000256" key="4">
    <source>
        <dbReference type="ARBA" id="ARBA00022692"/>
    </source>
</evidence>
<keyword evidence="2" id="KW-0813">Transport</keyword>
<evidence type="ECO:0000256" key="5">
    <source>
        <dbReference type="ARBA" id="ARBA00022989"/>
    </source>
</evidence>
<keyword evidence="6" id="KW-0472">Membrane</keyword>
<dbReference type="PANTHER" id="PTHR36838:SF1">
    <property type="entry name" value="SLR1864 PROTEIN"/>
    <property type="match status" value="1"/>
</dbReference>
<protein>
    <submittedName>
        <fullName evidence="7">Permease</fullName>
    </submittedName>
</protein>
<evidence type="ECO:0000256" key="1">
    <source>
        <dbReference type="ARBA" id="ARBA00004141"/>
    </source>
</evidence>
<dbReference type="GO" id="GO:0016020">
    <property type="term" value="C:membrane"/>
    <property type="evidence" value="ECO:0007669"/>
    <property type="project" value="UniProtKB-SubCell"/>
</dbReference>
<dbReference type="EMBL" id="WNCL01000011">
    <property type="protein sequence ID" value="MTU43034.1"/>
    <property type="molecule type" value="Genomic_DNA"/>
</dbReference>
<dbReference type="GO" id="GO:0055085">
    <property type="term" value="P:transmembrane transport"/>
    <property type="evidence" value="ECO:0007669"/>
    <property type="project" value="InterPro"/>
</dbReference>
<dbReference type="InterPro" id="IPR004776">
    <property type="entry name" value="Mem_transp_PIN-like"/>
</dbReference>
<reference evidence="7 8" key="1">
    <citation type="journal article" date="2019" name="Nat. Med.">
        <title>A library of human gut bacterial isolates paired with longitudinal multiomics data enables mechanistic microbiome research.</title>
        <authorList>
            <person name="Poyet M."/>
            <person name="Groussin M."/>
            <person name="Gibbons S.M."/>
            <person name="Avila-Pacheco J."/>
            <person name="Jiang X."/>
            <person name="Kearney S.M."/>
            <person name="Perrotta A.R."/>
            <person name="Berdy B."/>
            <person name="Zhao S."/>
            <person name="Lieberman T.D."/>
            <person name="Swanson P.K."/>
            <person name="Smith M."/>
            <person name="Roesemann S."/>
            <person name="Alexander J.E."/>
            <person name="Rich S.A."/>
            <person name="Livny J."/>
            <person name="Vlamakis H."/>
            <person name="Clish C."/>
            <person name="Bullock K."/>
            <person name="Deik A."/>
            <person name="Scott J."/>
            <person name="Pierce K.A."/>
            <person name="Xavier R.J."/>
            <person name="Alm E.J."/>
        </authorList>
    </citation>
    <scope>NUCLEOTIDE SEQUENCE [LARGE SCALE GENOMIC DNA]</scope>
    <source>
        <strain evidence="7 8">BIOML-A2</strain>
    </source>
</reference>
<evidence type="ECO:0000313" key="7">
    <source>
        <dbReference type="EMBL" id="MTU43034.1"/>
    </source>
</evidence>
<organism evidence="7 8">
    <name type="scientific">Parasutterella excrementihominis</name>
    <dbReference type="NCBI Taxonomy" id="487175"/>
    <lineage>
        <taxon>Bacteria</taxon>
        <taxon>Pseudomonadati</taxon>
        <taxon>Pseudomonadota</taxon>
        <taxon>Betaproteobacteria</taxon>
        <taxon>Burkholderiales</taxon>
        <taxon>Sutterellaceae</taxon>
        <taxon>Parasutterella</taxon>
    </lineage>
</organism>
<accession>A0A6I3RZE2</accession>
<proteinExistence type="predicted"/>
<evidence type="ECO:0000256" key="3">
    <source>
        <dbReference type="ARBA" id="ARBA00022475"/>
    </source>
</evidence>
<keyword evidence="4" id="KW-0812">Transmembrane</keyword>
<comment type="subcellular location">
    <subcellularLocation>
        <location evidence="1">Membrane</location>
        <topology evidence="1">Multi-pass membrane protein</topology>
    </subcellularLocation>
</comment>
<dbReference type="PANTHER" id="PTHR36838">
    <property type="entry name" value="AUXIN EFFLUX CARRIER FAMILY PROTEIN"/>
    <property type="match status" value="1"/>
</dbReference>
<comment type="caution">
    <text evidence="7">The sequence shown here is derived from an EMBL/GenBank/DDBJ whole genome shotgun (WGS) entry which is preliminary data.</text>
</comment>
<dbReference type="RefSeq" id="WP_155165440.1">
    <property type="nucleotide sequence ID" value="NZ_CAKVUT010000138.1"/>
</dbReference>
<dbReference type="Pfam" id="PF03547">
    <property type="entry name" value="Mem_trans"/>
    <property type="match status" value="1"/>
</dbReference>
<evidence type="ECO:0000313" key="8">
    <source>
        <dbReference type="Proteomes" id="UP000462362"/>
    </source>
</evidence>
<evidence type="ECO:0000256" key="2">
    <source>
        <dbReference type="ARBA" id="ARBA00022448"/>
    </source>
</evidence>
<evidence type="ECO:0000256" key="6">
    <source>
        <dbReference type="ARBA" id="ARBA00023136"/>
    </source>
</evidence>
<name>A0A6I3RZE2_9BURK</name>
<keyword evidence="3" id="KW-1003">Cell membrane</keyword>
<dbReference type="Proteomes" id="UP000462362">
    <property type="component" value="Unassembled WGS sequence"/>
</dbReference>
<dbReference type="AlphaFoldDB" id="A0A6I3RZE2"/>
<sequence length="321" mass="33773">MFFNIIFNDIVPIFVVMALGYAGAKMNAFTPSQTQALNKVVLNFALPAALFVSITKATRAMLFEDLTLTLVSLIGIVALFFVCYWVCRKVFHHTAAEAAVCGLTAGSPTIGFLGFAVLDPIYGATTQTGLVVAIVAIVANAVIIPIGMYLMSLAGAMGSGNGSSSGTGSAILNAVKQPVVWCPTLAVVIVLLGIKLPIAVYPSFDLIAHANSGVAVFAAGLALATVKFSVNTEILWNAIFRVFITPLCIAIAAILCGLSGEKLSMLTMACALPPAFSGIIIGSRYNVYVQDGASILAVSTLMFAFAAPFWIWFCPILQSWL</sequence>
<gene>
    <name evidence="7" type="ORF">GMD42_05250</name>
</gene>